<protein>
    <submittedName>
        <fullName evidence="1">Uncharacterized protein</fullName>
    </submittedName>
</protein>
<name>A0AAV7VCY1_PLEWA</name>
<reference evidence="1" key="1">
    <citation type="journal article" date="2022" name="bioRxiv">
        <title>Sequencing and chromosome-scale assembly of the giantPleurodeles waltlgenome.</title>
        <authorList>
            <person name="Brown T."/>
            <person name="Elewa A."/>
            <person name="Iarovenko S."/>
            <person name="Subramanian E."/>
            <person name="Araus A.J."/>
            <person name="Petzold A."/>
            <person name="Susuki M."/>
            <person name="Suzuki K.-i.T."/>
            <person name="Hayashi T."/>
            <person name="Toyoda A."/>
            <person name="Oliveira C."/>
            <person name="Osipova E."/>
            <person name="Leigh N.D."/>
            <person name="Simon A."/>
            <person name="Yun M.H."/>
        </authorList>
    </citation>
    <scope>NUCLEOTIDE SEQUENCE</scope>
    <source>
        <strain evidence="1">20211129_DDA</strain>
        <tissue evidence="1">Liver</tissue>
    </source>
</reference>
<proteinExistence type="predicted"/>
<evidence type="ECO:0000313" key="1">
    <source>
        <dbReference type="EMBL" id="KAJ1198281.1"/>
    </source>
</evidence>
<evidence type="ECO:0000313" key="2">
    <source>
        <dbReference type="Proteomes" id="UP001066276"/>
    </source>
</evidence>
<dbReference type="Proteomes" id="UP001066276">
    <property type="component" value="Chromosome 2_1"/>
</dbReference>
<dbReference type="AlphaFoldDB" id="A0AAV7VCY1"/>
<organism evidence="1 2">
    <name type="scientific">Pleurodeles waltl</name>
    <name type="common">Iberian ribbed newt</name>
    <dbReference type="NCBI Taxonomy" id="8319"/>
    <lineage>
        <taxon>Eukaryota</taxon>
        <taxon>Metazoa</taxon>
        <taxon>Chordata</taxon>
        <taxon>Craniata</taxon>
        <taxon>Vertebrata</taxon>
        <taxon>Euteleostomi</taxon>
        <taxon>Amphibia</taxon>
        <taxon>Batrachia</taxon>
        <taxon>Caudata</taxon>
        <taxon>Salamandroidea</taxon>
        <taxon>Salamandridae</taxon>
        <taxon>Pleurodelinae</taxon>
        <taxon>Pleurodeles</taxon>
    </lineage>
</organism>
<comment type="caution">
    <text evidence="1">The sequence shown here is derived from an EMBL/GenBank/DDBJ whole genome shotgun (WGS) entry which is preliminary data.</text>
</comment>
<dbReference type="EMBL" id="JANPWB010000003">
    <property type="protein sequence ID" value="KAJ1198281.1"/>
    <property type="molecule type" value="Genomic_DNA"/>
</dbReference>
<accession>A0AAV7VCY1</accession>
<keyword evidence="2" id="KW-1185">Reference proteome</keyword>
<gene>
    <name evidence="1" type="ORF">NDU88_002123</name>
</gene>
<sequence>MQSYAFYAHRTLNIPWIVASPLQKTFLETTSARGVGFRASDEGFYQDWPGLPRPDRELRVRALSDPKSIRRRRLKGFRIPTELSASTSERRFARRT</sequence>